<accession>A0A4Y2NF65</accession>
<sequence>MAEKSNKPSNVWGKPVPMKLFAAWEVDRTPPNCIPRLCTLNLTRLILLKPVVGDMNSVIIAVKMQSSKRILRSNEIMVLNNGLIDTELDLTFSLQYPHFLKRSGNNLQIMLQRRKRYKNRAILGFKTLAGGVINMAEVLQRPMDKELELHSNNKEKSEVIAKVLMYAISSQPVDHEEVDRQKMLRGIERAAEVDNFSDEEEEYTSNEDGCDSEAVVEESAAAGNLSHRSHLRKSLNPKMFQSSGERPDPAERNIKQKIIALLKKFRIPEAEVSDSEQYQEELEQELISQNPQEFEDLIDELESMSDSGPDVDDISISSTPKPSLRPFFSSGTLTALDKTSMPMISDDSSRKTDDNHESGTDQENTDTSQTASPPKSLTMDDKKAFTQSGTEKEKKTRLFTREKNASKDKRSSSSKESKEKLCEKSTSKDSECSPQKTVLEQLARIFPSDDSIPDHVIVVNAIDVVGNCLAVQLLDRDENVITILSNSDLRASFSCLMNKIQKFCNCNSRAPQTIKIGILGHDSFFSSVLRLYVEHFSTKPSEWQTYVKFCIVPLSTSSSVAKSLSNVDSTYFNMFMDSSWKDLIDHCSEASTTPEIHITVERILHYINSASFLWQMAIAEAMVTYKEKSSDDESSQIFIPFVTDVKIGMMEGITQTTSIDSEEMSANLTVPGNSPPCNVTEKGPRESTTPPSSPSISSAFLGNNSSMTASVSTSGETMDLQLDYWILPQKGEASKKSETSKLSLKTTFRTLHISRISSSADSGTSSLTLTYVTKEKKQKIMRLGKKKEKEKELDNRYQQVEGIHRLICSCRTLQTPLKVTIDGVEWSGVKFFQLTSQWQTHIKYFPVGLYSMPEHAC</sequence>
<dbReference type="InterPro" id="IPR019381">
    <property type="entry name" value="PACS1/2_C"/>
</dbReference>
<dbReference type="EMBL" id="BGPR01009030">
    <property type="protein sequence ID" value="GBN37522.1"/>
    <property type="molecule type" value="Genomic_DNA"/>
</dbReference>
<feature type="compositionally biased region" description="Acidic residues" evidence="3">
    <location>
        <begin position="303"/>
        <end position="313"/>
    </location>
</feature>
<gene>
    <name evidence="6" type="primary">Pacs1</name>
    <name evidence="6" type="ORF">AVEN_14698_1</name>
</gene>
<name>A0A4Y2NF65_ARAVE</name>
<evidence type="ECO:0000313" key="6">
    <source>
        <dbReference type="EMBL" id="GBN37522.1"/>
    </source>
</evidence>
<comment type="caution">
    <text evidence="6">The sequence shown here is derived from an EMBL/GenBank/DDBJ whole genome shotgun (WGS) entry which is preliminary data.</text>
</comment>
<evidence type="ECO:0000259" key="4">
    <source>
        <dbReference type="Pfam" id="PF10254"/>
    </source>
</evidence>
<dbReference type="PANTHER" id="PTHR13280:SF17">
    <property type="entry name" value="KRUEPPEL TARGET AT 95D, ISOFORM A"/>
    <property type="match status" value="1"/>
</dbReference>
<dbReference type="Proteomes" id="UP000499080">
    <property type="component" value="Unassembled WGS sequence"/>
</dbReference>
<dbReference type="PANTHER" id="PTHR13280">
    <property type="entry name" value="PHOSPHOFURIN ACIDIC CLUSTER SORTING PROTEIN"/>
    <property type="match status" value="1"/>
</dbReference>
<dbReference type="OrthoDB" id="28829at2759"/>
<dbReference type="GO" id="GO:0072659">
    <property type="term" value="P:protein localization to plasma membrane"/>
    <property type="evidence" value="ECO:0007669"/>
    <property type="project" value="TreeGrafter"/>
</dbReference>
<feature type="compositionally biased region" description="Polar residues" evidence="3">
    <location>
        <begin position="666"/>
        <end position="677"/>
    </location>
</feature>
<dbReference type="Pfam" id="PF25332">
    <property type="entry name" value="C2_PACS_N"/>
    <property type="match status" value="1"/>
</dbReference>
<keyword evidence="2" id="KW-0597">Phosphoprotein</keyword>
<feature type="compositionally biased region" description="Low complexity" evidence="3">
    <location>
        <begin position="687"/>
        <end position="698"/>
    </location>
</feature>
<feature type="region of interest" description="Disordered" evidence="3">
    <location>
        <begin position="218"/>
        <end position="251"/>
    </location>
</feature>
<feature type="region of interest" description="Disordered" evidence="3">
    <location>
        <begin position="303"/>
        <end position="433"/>
    </location>
</feature>
<dbReference type="InterPro" id="IPR057541">
    <property type="entry name" value="PACS1/2_N"/>
</dbReference>
<evidence type="ECO:0000259" key="5">
    <source>
        <dbReference type="Pfam" id="PF25332"/>
    </source>
</evidence>
<feature type="compositionally biased region" description="Basic and acidic residues" evidence="3">
    <location>
        <begin position="378"/>
        <end position="431"/>
    </location>
</feature>
<evidence type="ECO:0000313" key="7">
    <source>
        <dbReference type="Proteomes" id="UP000499080"/>
    </source>
</evidence>
<evidence type="ECO:0000256" key="3">
    <source>
        <dbReference type="SAM" id="MobiDB-lite"/>
    </source>
</evidence>
<feature type="domain" description="Phosphofurin acidic cluster sorting protein 1/2 C-terminal" evidence="4">
    <location>
        <begin position="438"/>
        <end position="851"/>
    </location>
</feature>
<feature type="region of interest" description="Disordered" evidence="3">
    <location>
        <begin position="666"/>
        <end position="701"/>
    </location>
</feature>
<reference evidence="6 7" key="1">
    <citation type="journal article" date="2019" name="Sci. Rep.">
        <title>Orb-weaving spider Araneus ventricosus genome elucidates the spidroin gene catalogue.</title>
        <authorList>
            <person name="Kono N."/>
            <person name="Nakamura H."/>
            <person name="Ohtoshi R."/>
            <person name="Moran D.A.P."/>
            <person name="Shinohara A."/>
            <person name="Yoshida Y."/>
            <person name="Fujiwara M."/>
            <person name="Mori M."/>
            <person name="Tomita M."/>
            <person name="Arakawa K."/>
        </authorList>
    </citation>
    <scope>NUCLEOTIDE SEQUENCE [LARGE SCALE GENOMIC DNA]</scope>
</reference>
<dbReference type="Pfam" id="PF10254">
    <property type="entry name" value="Pacs-1"/>
    <property type="match status" value="1"/>
</dbReference>
<dbReference type="AlphaFoldDB" id="A0A4Y2NF65"/>
<evidence type="ECO:0000256" key="2">
    <source>
        <dbReference type="ARBA" id="ARBA00022553"/>
    </source>
</evidence>
<keyword evidence="7" id="KW-1185">Reference proteome</keyword>
<comment type="similarity">
    <text evidence="1">Belongs to the PACS family.</text>
</comment>
<feature type="domain" description="Phosphofurin acidic cluster sorting protein 1/2 N-terminal C2" evidence="5">
    <location>
        <begin position="16"/>
        <end position="174"/>
    </location>
</feature>
<protein>
    <submittedName>
        <fullName evidence="6">Phosphofurin acidic cluster sorting protein 1</fullName>
    </submittedName>
</protein>
<organism evidence="6 7">
    <name type="scientific">Araneus ventricosus</name>
    <name type="common">Orbweaver spider</name>
    <name type="synonym">Epeira ventricosa</name>
    <dbReference type="NCBI Taxonomy" id="182803"/>
    <lineage>
        <taxon>Eukaryota</taxon>
        <taxon>Metazoa</taxon>
        <taxon>Ecdysozoa</taxon>
        <taxon>Arthropoda</taxon>
        <taxon>Chelicerata</taxon>
        <taxon>Arachnida</taxon>
        <taxon>Araneae</taxon>
        <taxon>Araneomorphae</taxon>
        <taxon>Entelegynae</taxon>
        <taxon>Araneoidea</taxon>
        <taxon>Araneidae</taxon>
        <taxon>Araneus</taxon>
    </lineage>
</organism>
<proteinExistence type="inferred from homology"/>
<feature type="compositionally biased region" description="Basic and acidic residues" evidence="3">
    <location>
        <begin position="347"/>
        <end position="359"/>
    </location>
</feature>
<feature type="compositionally biased region" description="Polar residues" evidence="3">
    <location>
        <begin position="361"/>
        <end position="375"/>
    </location>
</feature>
<evidence type="ECO:0000256" key="1">
    <source>
        <dbReference type="ARBA" id="ARBA00008590"/>
    </source>
</evidence>